<dbReference type="SUPFAM" id="SSF75304">
    <property type="entry name" value="Amidase signature (AS) enzymes"/>
    <property type="match status" value="1"/>
</dbReference>
<protein>
    <submittedName>
        <fullName evidence="4">Amidase</fullName>
    </submittedName>
</protein>
<organism evidence="4 5">
    <name type="scientific">Rhizobium loti</name>
    <name type="common">Mesorhizobium loti</name>
    <dbReference type="NCBI Taxonomy" id="381"/>
    <lineage>
        <taxon>Bacteria</taxon>
        <taxon>Pseudomonadati</taxon>
        <taxon>Pseudomonadota</taxon>
        <taxon>Alphaproteobacteria</taxon>
        <taxon>Hyphomicrobiales</taxon>
        <taxon>Phyllobacteriaceae</taxon>
        <taxon>Mesorhizobium</taxon>
    </lineage>
</organism>
<dbReference type="GO" id="GO:0003824">
    <property type="term" value="F:catalytic activity"/>
    <property type="evidence" value="ECO:0007669"/>
    <property type="project" value="InterPro"/>
</dbReference>
<evidence type="ECO:0000313" key="5">
    <source>
        <dbReference type="Proteomes" id="UP000053176"/>
    </source>
</evidence>
<proteinExistence type="inferred from homology"/>
<feature type="domain" description="Amidase" evidence="3">
    <location>
        <begin position="28"/>
        <end position="447"/>
    </location>
</feature>
<dbReference type="InterPro" id="IPR036928">
    <property type="entry name" value="AS_sf"/>
</dbReference>
<evidence type="ECO:0000313" key="4">
    <source>
        <dbReference type="EMBL" id="KUM24060.1"/>
    </source>
</evidence>
<evidence type="ECO:0000256" key="1">
    <source>
        <dbReference type="ARBA" id="ARBA00009199"/>
    </source>
</evidence>
<dbReference type="Proteomes" id="UP000053176">
    <property type="component" value="Unassembled WGS sequence"/>
</dbReference>
<gene>
    <name evidence="4" type="ORF">AU467_31680</name>
</gene>
<sequence length="483" mass="52438">MESETIGFMPAVELAELIRTKEISPVEYMRALLARIAELEPKINAFAYLAAEDAMNDAKKAEAALMSGAGIGRLHGVPVTIKDLQITKDMPTQYGSKIYAGHRPIEDAPLVSRLRDEGAIIVGKTTVSEIGWAGVSRSPLTGITSNPWKLGYNAGASSAGAGAAAAAGYGPLHQGGDGAGSIRMPAHFSGVFGLKPSFGRVPNYPVPGTMTNHNGPITRTVADSALMLEVMAGPHFLDHSSLEAGPANYLARLRGGVGGKRIAYSPDLGVARVDPEVAELVKASVAQFAELGAIVEEVPTPWAKDGPELIRFFWSAHRAGLAQYLPRWEAEMDPGLVACIKDSENVSVARYQEMLERKMVYVAKIHRWFWDWDFLLTPSASVAAFPAEKLMPDHWPMHPWDWIAWAEFCYPFNMSWNPAASVPCGFTPAGLPVGLQIVGNRFDDLGVLQASAAFEQLQPWGNKRPREWPPETFQKNPARGRPT</sequence>
<dbReference type="AlphaFoldDB" id="A0A101KNK4"/>
<dbReference type="Gene3D" id="3.90.1300.10">
    <property type="entry name" value="Amidase signature (AS) domain"/>
    <property type="match status" value="1"/>
</dbReference>
<dbReference type="PANTHER" id="PTHR11895:SF7">
    <property type="entry name" value="GLUTAMYL-TRNA(GLN) AMIDOTRANSFERASE SUBUNIT A, MITOCHONDRIAL"/>
    <property type="match status" value="1"/>
</dbReference>
<accession>A0A101KNK4</accession>
<dbReference type="Pfam" id="PF01425">
    <property type="entry name" value="Amidase"/>
    <property type="match status" value="1"/>
</dbReference>
<dbReference type="InterPro" id="IPR023631">
    <property type="entry name" value="Amidase_dom"/>
</dbReference>
<feature type="region of interest" description="Disordered" evidence="2">
    <location>
        <begin position="461"/>
        <end position="483"/>
    </location>
</feature>
<reference evidence="4 5" key="1">
    <citation type="submission" date="2015-12" db="EMBL/GenBank/DDBJ databases">
        <title>Draft genome sequence of Mesorhizobium sp. UFLA 01-765, a multitolerant efficient symbiont and plant-growth promoting strain isolated from Zn-mining soil using Leucaena leucocephala as a trap plant.</title>
        <authorList>
            <person name="Rangel W.M."/>
            <person name="Thijs S."/>
            <person name="Longatti S.M."/>
            <person name="Moreira F.M."/>
            <person name="Weyens N."/>
            <person name="Vangronsveld J."/>
            <person name="Van Hamme J.D."/>
            <person name="Bottos E.M."/>
            <person name="Rineau F."/>
        </authorList>
    </citation>
    <scope>NUCLEOTIDE SEQUENCE [LARGE SCALE GENOMIC DNA]</scope>
    <source>
        <strain evidence="4 5">UFLA 01-765</strain>
    </source>
</reference>
<dbReference type="InterPro" id="IPR000120">
    <property type="entry name" value="Amidase"/>
</dbReference>
<dbReference type="OrthoDB" id="9814821at2"/>
<evidence type="ECO:0000259" key="3">
    <source>
        <dbReference type="Pfam" id="PF01425"/>
    </source>
</evidence>
<name>A0A101KNK4_RHILI</name>
<comment type="caution">
    <text evidence="4">The sequence shown here is derived from an EMBL/GenBank/DDBJ whole genome shotgun (WGS) entry which is preliminary data.</text>
</comment>
<evidence type="ECO:0000256" key="2">
    <source>
        <dbReference type="SAM" id="MobiDB-lite"/>
    </source>
</evidence>
<dbReference type="EMBL" id="LPWA01000145">
    <property type="protein sequence ID" value="KUM24060.1"/>
    <property type="molecule type" value="Genomic_DNA"/>
</dbReference>
<dbReference type="PANTHER" id="PTHR11895">
    <property type="entry name" value="TRANSAMIDASE"/>
    <property type="match status" value="1"/>
</dbReference>
<comment type="similarity">
    <text evidence="1">Belongs to the amidase family.</text>
</comment>